<dbReference type="STRING" id="3469.A0A4Y7KHB9"/>
<name>A0A4Y7KHB9_PAPSO</name>
<protein>
    <submittedName>
        <fullName evidence="1">Uncharacterized protein</fullName>
    </submittedName>
</protein>
<evidence type="ECO:0000313" key="1">
    <source>
        <dbReference type="EMBL" id="RZC71349.1"/>
    </source>
</evidence>
<dbReference type="Gramene" id="RZC71349">
    <property type="protein sequence ID" value="RZC71349"/>
    <property type="gene ID" value="C5167_034554"/>
</dbReference>
<organism evidence="1 2">
    <name type="scientific">Papaver somniferum</name>
    <name type="common">Opium poppy</name>
    <dbReference type="NCBI Taxonomy" id="3469"/>
    <lineage>
        <taxon>Eukaryota</taxon>
        <taxon>Viridiplantae</taxon>
        <taxon>Streptophyta</taxon>
        <taxon>Embryophyta</taxon>
        <taxon>Tracheophyta</taxon>
        <taxon>Spermatophyta</taxon>
        <taxon>Magnoliopsida</taxon>
        <taxon>Ranunculales</taxon>
        <taxon>Papaveraceae</taxon>
        <taxon>Papaveroideae</taxon>
        <taxon>Papaver</taxon>
    </lineage>
</organism>
<dbReference type="AlphaFoldDB" id="A0A4Y7KHB9"/>
<dbReference type="EMBL" id="CM010721">
    <property type="protein sequence ID" value="RZC71349.1"/>
    <property type="molecule type" value="Genomic_DNA"/>
</dbReference>
<evidence type="ECO:0000313" key="2">
    <source>
        <dbReference type="Proteomes" id="UP000316621"/>
    </source>
</evidence>
<dbReference type="Proteomes" id="UP000316621">
    <property type="component" value="Chromosome 7"/>
</dbReference>
<accession>A0A4Y7KHB9</accession>
<gene>
    <name evidence="1" type="ORF">C5167_034554</name>
</gene>
<proteinExistence type="predicted"/>
<reference evidence="1 2" key="1">
    <citation type="journal article" date="2018" name="Science">
        <title>The opium poppy genome and morphinan production.</title>
        <authorList>
            <person name="Guo L."/>
            <person name="Winzer T."/>
            <person name="Yang X."/>
            <person name="Li Y."/>
            <person name="Ning Z."/>
            <person name="He Z."/>
            <person name="Teodor R."/>
            <person name="Lu Y."/>
            <person name="Bowser T.A."/>
            <person name="Graham I.A."/>
            <person name="Ye K."/>
        </authorList>
    </citation>
    <scope>NUCLEOTIDE SEQUENCE [LARGE SCALE GENOMIC DNA]</scope>
    <source>
        <strain evidence="2">cv. HN1</strain>
        <tissue evidence="1">Leaves</tissue>
    </source>
</reference>
<sequence length="75" mass="8051">MEGVEGGVRSTDVVKGGIRILSVWHGACKLKFVDFKGASLDTEFAMHGGKDNVKILFLQGQAYMAFNACDAVVDT</sequence>
<keyword evidence="2" id="KW-1185">Reference proteome</keyword>